<dbReference type="HOGENOM" id="CLU_1805332_0_0_12"/>
<dbReference type="AlphaFoldDB" id="F2NYQ4"/>
<geneLocation type="plasmid" evidence="1 2">
    <name>pTRESU01</name>
</geneLocation>
<dbReference type="EMBL" id="CP002632">
    <property type="protein sequence ID" value="AEB15553.1"/>
    <property type="molecule type" value="Genomic_DNA"/>
</dbReference>
<evidence type="ECO:0000313" key="1">
    <source>
        <dbReference type="EMBL" id="AEB15553.1"/>
    </source>
</evidence>
<evidence type="ECO:0000313" key="2">
    <source>
        <dbReference type="Proteomes" id="UP000006852"/>
    </source>
</evidence>
<dbReference type="GeneID" id="302999784"/>
<sequence>MGKDELAKHDHTKNVRFTPRLVELIEKKATEKNTTFSEIVRIACMDYLNNEISDAQLIYASLNDSKQKLRFLENKTELLAIFIMEMARRMIKTIPNRQSVSDEVAELEFQKFLDDSTLSLKKQHGGLLEAMVLDIYQKSGEEN</sequence>
<keyword evidence="2" id="KW-1185">Reference proteome</keyword>
<protein>
    <submittedName>
        <fullName evidence="1">Uncharacterized protein</fullName>
    </submittedName>
</protein>
<keyword evidence="1" id="KW-0614">Plasmid</keyword>
<dbReference type="Proteomes" id="UP000006852">
    <property type="component" value="Plasmid pTRESU01"/>
</dbReference>
<organism evidence="1 2">
    <name type="scientific">Treponema succinifaciens (strain ATCC 33096 / DSM 2489 / 6091)</name>
    <dbReference type="NCBI Taxonomy" id="869209"/>
    <lineage>
        <taxon>Bacteria</taxon>
        <taxon>Pseudomonadati</taxon>
        <taxon>Spirochaetota</taxon>
        <taxon>Spirochaetia</taxon>
        <taxon>Spirochaetales</taxon>
        <taxon>Treponemataceae</taxon>
        <taxon>Treponema</taxon>
    </lineage>
</organism>
<accession>F2NYQ4</accession>
<dbReference type="OrthoDB" id="364764at2"/>
<gene>
    <name evidence="1" type="ordered locus">Tresu_2696</name>
</gene>
<dbReference type="RefSeq" id="WP_013702797.1">
    <property type="nucleotide sequence ID" value="NC_015386.1"/>
</dbReference>
<name>F2NYQ4_TRES6</name>
<reference evidence="2" key="1">
    <citation type="submission" date="2011-04" db="EMBL/GenBank/DDBJ databases">
        <title>The complete genome of plasmid of Treponema succinifaciens DSM 2489.</title>
        <authorList>
            <person name="Lucas S."/>
            <person name="Copeland A."/>
            <person name="Lapidus A."/>
            <person name="Bruce D."/>
            <person name="Goodwin L."/>
            <person name="Pitluck S."/>
            <person name="Peters L."/>
            <person name="Kyrpides N."/>
            <person name="Mavromatis K."/>
            <person name="Ivanova N."/>
            <person name="Ovchinnikova G."/>
            <person name="Teshima H."/>
            <person name="Detter J.C."/>
            <person name="Tapia R."/>
            <person name="Han C."/>
            <person name="Land M."/>
            <person name="Hauser L."/>
            <person name="Markowitz V."/>
            <person name="Cheng J.-F."/>
            <person name="Hugenholtz P."/>
            <person name="Woyke T."/>
            <person name="Wu D."/>
            <person name="Gronow S."/>
            <person name="Wellnitz S."/>
            <person name="Brambilla E."/>
            <person name="Klenk H.-P."/>
            <person name="Eisen J.A."/>
        </authorList>
    </citation>
    <scope>NUCLEOTIDE SEQUENCE [LARGE SCALE GENOMIC DNA]</scope>
    <source>
        <strain evidence="2">ATCC 33096 / DSM 2489 / 6091</strain>
        <plasmid evidence="2">Plasmid pTRESU01</plasmid>
    </source>
</reference>
<dbReference type="KEGG" id="tsu:Tresu_2696"/>
<proteinExistence type="predicted"/>